<keyword evidence="3" id="KW-0012">Acyltransferase</keyword>
<dbReference type="Pfam" id="PF02801">
    <property type="entry name" value="Ketoacyl-synt_C"/>
    <property type="match status" value="1"/>
</dbReference>
<gene>
    <name evidence="6" type="ORF">GCM10012282_28360</name>
</gene>
<dbReference type="SMART" id="SM00825">
    <property type="entry name" value="PKS_KS"/>
    <property type="match status" value="1"/>
</dbReference>
<evidence type="ECO:0000259" key="5">
    <source>
        <dbReference type="PROSITE" id="PS52004"/>
    </source>
</evidence>
<name>A0A917KVG6_9ACTN</name>
<organism evidence="6 7">
    <name type="scientific">Streptomyces lacrimifluminis</name>
    <dbReference type="NCBI Taxonomy" id="1500077"/>
    <lineage>
        <taxon>Bacteria</taxon>
        <taxon>Bacillati</taxon>
        <taxon>Actinomycetota</taxon>
        <taxon>Actinomycetes</taxon>
        <taxon>Kitasatosporales</taxon>
        <taxon>Streptomycetaceae</taxon>
        <taxon>Streptomyces</taxon>
    </lineage>
</organism>
<dbReference type="InterPro" id="IPR014031">
    <property type="entry name" value="Ketoacyl_synth_C"/>
</dbReference>
<dbReference type="InterPro" id="IPR018201">
    <property type="entry name" value="Ketoacyl_synth_AS"/>
</dbReference>
<dbReference type="Proteomes" id="UP000625682">
    <property type="component" value="Unassembled WGS sequence"/>
</dbReference>
<keyword evidence="7" id="KW-1185">Reference proteome</keyword>
<dbReference type="InterPro" id="IPR014030">
    <property type="entry name" value="Ketoacyl_synth_N"/>
</dbReference>
<dbReference type="AlphaFoldDB" id="A0A917KVG6"/>
<keyword evidence="2 4" id="KW-0808">Transferase</keyword>
<dbReference type="Pfam" id="PF00109">
    <property type="entry name" value="ketoacyl-synt"/>
    <property type="match status" value="1"/>
</dbReference>
<protein>
    <submittedName>
        <fullName evidence="6">3-oxoacyl-ACP synthase</fullName>
    </submittedName>
</protein>
<dbReference type="PROSITE" id="PS52004">
    <property type="entry name" value="KS3_2"/>
    <property type="match status" value="1"/>
</dbReference>
<dbReference type="RefSeq" id="WP_189147678.1">
    <property type="nucleotide sequence ID" value="NZ_BAABER010000008.1"/>
</dbReference>
<evidence type="ECO:0000313" key="6">
    <source>
        <dbReference type="EMBL" id="GGJ30044.1"/>
    </source>
</evidence>
<sequence>MRAQEIAVTGIGLVTPGGVGTEATWEAVCAGRSAARTDPALQGLPVTLSCRVPPSEKRPGRLWRHDRSTRFLLLAAEEALASAGLAGRDWDPARVAVVVGTAAGGIDTLETQHRKLLTTGHTTVSPMTLPAFLPNMAAGHLALELGVRGPSLQTSTACASGATALITALLLLRAGACDIAVAGGTDAMATPLCAAAFAKMGALSRREHDPGRASRPFDKERDGFVLGEGSALLVLERRRHAEARGAGPLAVLAGHGSTSDAHHPTAPHPEGAGLRAAIEAALADAGAHTDDVDHINAHGTSTPLNDSAEAAVVRGLFAGRHPPVTSAKGALGHTMGAAGAIEAALTVLTIARATIPPTANFEAPDATTAGLDIVAGTPRTQRTGLALSHSLGFGGHNTVLALTPA</sequence>
<reference evidence="6" key="2">
    <citation type="submission" date="2020-09" db="EMBL/GenBank/DDBJ databases">
        <authorList>
            <person name="Sun Q."/>
            <person name="Zhou Y."/>
        </authorList>
    </citation>
    <scope>NUCLEOTIDE SEQUENCE</scope>
    <source>
        <strain evidence="6">CGMCC 4.7272</strain>
    </source>
</reference>
<evidence type="ECO:0000313" key="7">
    <source>
        <dbReference type="Proteomes" id="UP000625682"/>
    </source>
</evidence>
<dbReference type="EMBL" id="BMMU01000007">
    <property type="protein sequence ID" value="GGJ30044.1"/>
    <property type="molecule type" value="Genomic_DNA"/>
</dbReference>
<feature type="domain" description="Ketosynthase family 3 (KS3)" evidence="5">
    <location>
        <begin position="3"/>
        <end position="404"/>
    </location>
</feature>
<dbReference type="SUPFAM" id="SSF53901">
    <property type="entry name" value="Thiolase-like"/>
    <property type="match status" value="2"/>
</dbReference>
<dbReference type="NCBIfam" id="NF005589">
    <property type="entry name" value="PRK07314.1"/>
    <property type="match status" value="1"/>
</dbReference>
<comment type="similarity">
    <text evidence="1 4">Belongs to the thiolase-like superfamily. Beta-ketoacyl-ACP synthases family.</text>
</comment>
<dbReference type="InterPro" id="IPR016039">
    <property type="entry name" value="Thiolase-like"/>
</dbReference>
<comment type="caution">
    <text evidence="6">The sequence shown here is derived from an EMBL/GenBank/DDBJ whole genome shotgun (WGS) entry which is preliminary data.</text>
</comment>
<dbReference type="FunFam" id="3.40.47.10:FF:000018">
    <property type="entry name" value="3-oxoacyl-[acyl-carrier-protein] synthase 2"/>
    <property type="match status" value="1"/>
</dbReference>
<dbReference type="InterPro" id="IPR020841">
    <property type="entry name" value="PKS_Beta-ketoAc_synthase_dom"/>
</dbReference>
<dbReference type="CDD" id="cd00834">
    <property type="entry name" value="KAS_I_II"/>
    <property type="match status" value="1"/>
</dbReference>
<dbReference type="InterPro" id="IPR000794">
    <property type="entry name" value="Beta-ketoacyl_synthase"/>
</dbReference>
<evidence type="ECO:0000256" key="4">
    <source>
        <dbReference type="RuleBase" id="RU003694"/>
    </source>
</evidence>
<dbReference type="GO" id="GO:0006633">
    <property type="term" value="P:fatty acid biosynthetic process"/>
    <property type="evidence" value="ECO:0007669"/>
    <property type="project" value="InterPro"/>
</dbReference>
<dbReference type="PANTHER" id="PTHR11712:SF347">
    <property type="entry name" value="BETA KETOACYL-ACYL CARRIER PROTEIN SYNTHASE"/>
    <property type="match status" value="1"/>
</dbReference>
<reference evidence="6" key="1">
    <citation type="journal article" date="2014" name="Int. J. Syst. Evol. Microbiol.">
        <title>Complete genome sequence of Corynebacterium casei LMG S-19264T (=DSM 44701T), isolated from a smear-ripened cheese.</title>
        <authorList>
            <consortium name="US DOE Joint Genome Institute (JGI-PGF)"/>
            <person name="Walter F."/>
            <person name="Albersmeier A."/>
            <person name="Kalinowski J."/>
            <person name="Ruckert C."/>
        </authorList>
    </citation>
    <scope>NUCLEOTIDE SEQUENCE</scope>
    <source>
        <strain evidence="6">CGMCC 4.7272</strain>
    </source>
</reference>
<dbReference type="Gene3D" id="3.40.47.10">
    <property type="match status" value="2"/>
</dbReference>
<dbReference type="PANTHER" id="PTHR11712">
    <property type="entry name" value="POLYKETIDE SYNTHASE-RELATED"/>
    <property type="match status" value="1"/>
</dbReference>
<evidence type="ECO:0000256" key="1">
    <source>
        <dbReference type="ARBA" id="ARBA00008467"/>
    </source>
</evidence>
<evidence type="ECO:0000256" key="2">
    <source>
        <dbReference type="ARBA" id="ARBA00022679"/>
    </source>
</evidence>
<proteinExistence type="inferred from homology"/>
<evidence type="ECO:0000256" key="3">
    <source>
        <dbReference type="ARBA" id="ARBA00023315"/>
    </source>
</evidence>
<dbReference type="PROSITE" id="PS00606">
    <property type="entry name" value="KS3_1"/>
    <property type="match status" value="1"/>
</dbReference>
<dbReference type="GO" id="GO:0004315">
    <property type="term" value="F:3-oxoacyl-[acyl-carrier-protein] synthase activity"/>
    <property type="evidence" value="ECO:0007669"/>
    <property type="project" value="InterPro"/>
</dbReference>
<accession>A0A917KVG6</accession>